<name>A0AA96WIB2_9CYAN</name>
<proteinExistence type="predicted"/>
<dbReference type="RefSeq" id="WP_316431852.1">
    <property type="nucleotide sequence ID" value="NZ_CP053586.1"/>
</dbReference>
<reference evidence="1" key="1">
    <citation type="submission" date="2020-05" db="EMBL/GenBank/DDBJ databases">
        <authorList>
            <person name="Zhu T."/>
            <person name="Keshari N."/>
            <person name="Lu X."/>
        </authorList>
    </citation>
    <scope>NUCLEOTIDE SEQUENCE</scope>
    <source>
        <strain evidence="1">NK1-12</strain>
    </source>
</reference>
<dbReference type="Pfam" id="PF10989">
    <property type="entry name" value="DUF2808"/>
    <property type="match status" value="1"/>
</dbReference>
<dbReference type="InterPro" id="IPR021256">
    <property type="entry name" value="DUF2808"/>
</dbReference>
<dbReference type="SUPFAM" id="SSF63737">
    <property type="entry name" value="Leukotriene A4 hydrolase N-terminal domain"/>
    <property type="match status" value="1"/>
</dbReference>
<sequence>MPSWAILGLTAWVGAVGLASIAPRAVEAVQLSSGKVYFDYPPRLVEATATKTQTFVRNPIYYFTLELPQQAGEPLGQVAIQQQNGSSQTRQIRFRTERSVAFTGTRTERGESLNLAATEFDPETQTLTLMFDPPIPPGTTVTVGLRPERNPRLGGTYLFGVTAYPVGTSSHGQFLGFGQFNFFEETETSF</sequence>
<accession>A0AA96WIB2</accession>
<dbReference type="AlphaFoldDB" id="A0AA96WIB2"/>
<evidence type="ECO:0000313" key="1">
    <source>
        <dbReference type="EMBL" id="WNZ25690.1"/>
    </source>
</evidence>
<dbReference type="InterPro" id="IPR042097">
    <property type="entry name" value="Aminopeptidase_N-like_N_sf"/>
</dbReference>
<protein>
    <submittedName>
        <fullName evidence="1">DUF2808 domain-containing protein</fullName>
    </submittedName>
</protein>
<organism evidence="1">
    <name type="scientific">Leptolyngbya sp. NK1-12</name>
    <dbReference type="NCBI Taxonomy" id="2547451"/>
    <lineage>
        <taxon>Bacteria</taxon>
        <taxon>Bacillati</taxon>
        <taxon>Cyanobacteriota</taxon>
        <taxon>Cyanophyceae</taxon>
        <taxon>Leptolyngbyales</taxon>
        <taxon>Leptolyngbyaceae</taxon>
        <taxon>Leptolyngbya group</taxon>
        <taxon>Leptolyngbya</taxon>
    </lineage>
</organism>
<dbReference type="EMBL" id="CP053586">
    <property type="protein sequence ID" value="WNZ25690.1"/>
    <property type="molecule type" value="Genomic_DNA"/>
</dbReference>
<gene>
    <name evidence="1" type="ORF">HJG54_24530</name>
</gene>